<evidence type="ECO:0000313" key="2">
    <source>
        <dbReference type="EnsemblPlants" id="Zm00001eb312910_P003"/>
    </source>
</evidence>
<evidence type="ECO:0000313" key="3">
    <source>
        <dbReference type="Proteomes" id="UP000007305"/>
    </source>
</evidence>
<feature type="region of interest" description="Disordered" evidence="1">
    <location>
        <begin position="68"/>
        <end position="307"/>
    </location>
</feature>
<dbReference type="Proteomes" id="UP000007305">
    <property type="component" value="Chromosome 7"/>
</dbReference>
<keyword evidence="3" id="KW-1185">Reference proteome</keyword>
<proteinExistence type="predicted"/>
<dbReference type="Gramene" id="Zm00001eb312910_T003">
    <property type="protein sequence ID" value="Zm00001eb312910_P003"/>
    <property type="gene ID" value="Zm00001eb312910"/>
</dbReference>
<dbReference type="OrthoDB" id="193931at2759"/>
<feature type="compositionally biased region" description="Low complexity" evidence="1">
    <location>
        <begin position="273"/>
        <end position="291"/>
    </location>
</feature>
<feature type="compositionally biased region" description="Gly residues" evidence="1">
    <location>
        <begin position="109"/>
        <end position="126"/>
    </location>
</feature>
<reference evidence="3" key="1">
    <citation type="submission" date="2015-12" db="EMBL/GenBank/DDBJ databases">
        <title>Update maize B73 reference genome by single molecule sequencing technologies.</title>
        <authorList>
            <consortium name="Maize Genome Sequencing Project"/>
            <person name="Ware D."/>
        </authorList>
    </citation>
    <scope>NUCLEOTIDE SEQUENCE [LARGE SCALE GENOMIC DNA]</scope>
    <source>
        <strain evidence="3">cv. B73</strain>
    </source>
</reference>
<evidence type="ECO:0000256" key="1">
    <source>
        <dbReference type="SAM" id="MobiDB-lite"/>
    </source>
</evidence>
<reference evidence="2" key="2">
    <citation type="submission" date="2019-07" db="EMBL/GenBank/DDBJ databases">
        <authorList>
            <person name="Seetharam A."/>
            <person name="Woodhouse M."/>
            <person name="Cannon E."/>
        </authorList>
    </citation>
    <scope>NUCLEOTIDE SEQUENCE [LARGE SCALE GENOMIC DNA]</scope>
    <source>
        <strain evidence="2">cv. B73</strain>
    </source>
</reference>
<sequence length="307" mass="31999">PTPASHKVQPRCYRNAEKCLTLPESATCAVAATATASTSRTGRFIGLVAGFSGKVRSGQLCRRRNIEERKEVGGNGGCDGGGREERAGARQLRAGARGAGPAHGPQRRGQGGGQGQAGARGHGGADQAGDRRHEDGVPPQHRGAARGDGHPLQDLPRARARPRRGALLPHRARGAGPGGRGALLLPAARRRGRLLPRPRGVPPRPEAREPAPRRACHSTRTTSWSCTGRCSAASSSARRGSQRTPGSSSASCSTPTRARASPSLASSRRRGTGSRCPSCRRSTSRSQPRTRAAPPLTRKSPRAVAAA</sequence>
<organism evidence="2 3">
    <name type="scientific">Zea mays</name>
    <name type="common">Maize</name>
    <dbReference type="NCBI Taxonomy" id="4577"/>
    <lineage>
        <taxon>Eukaryota</taxon>
        <taxon>Viridiplantae</taxon>
        <taxon>Streptophyta</taxon>
        <taxon>Embryophyta</taxon>
        <taxon>Tracheophyta</taxon>
        <taxon>Spermatophyta</taxon>
        <taxon>Magnoliopsida</taxon>
        <taxon>Liliopsida</taxon>
        <taxon>Poales</taxon>
        <taxon>Poaceae</taxon>
        <taxon>PACMAD clade</taxon>
        <taxon>Panicoideae</taxon>
        <taxon>Andropogonodae</taxon>
        <taxon>Andropogoneae</taxon>
        <taxon>Tripsacinae</taxon>
        <taxon>Zea</taxon>
    </lineage>
</organism>
<feature type="compositionally biased region" description="Low complexity" evidence="1">
    <location>
        <begin position="89"/>
        <end position="108"/>
    </location>
</feature>
<protein>
    <submittedName>
        <fullName evidence="2">Uncharacterized protein</fullName>
    </submittedName>
</protein>
<feature type="compositionally biased region" description="Low complexity" evidence="1">
    <location>
        <begin position="257"/>
        <end position="266"/>
    </location>
</feature>
<dbReference type="EnsemblPlants" id="Zm00001eb312910_T003">
    <property type="protein sequence ID" value="Zm00001eb312910_P003"/>
    <property type="gene ID" value="Zm00001eb312910"/>
</dbReference>
<dbReference type="AlphaFoldDB" id="A0A804UDK0"/>
<name>A0A804UDK0_MAIZE</name>
<gene>
    <name evidence="2" type="primary">LOC100191755</name>
</gene>
<accession>A0A804UDK0</accession>
<reference evidence="2" key="3">
    <citation type="submission" date="2021-05" db="UniProtKB">
        <authorList>
            <consortium name="EnsemblPlants"/>
        </authorList>
    </citation>
    <scope>IDENTIFICATION</scope>
    <source>
        <strain evidence="2">cv. B73</strain>
    </source>
</reference>
<feature type="compositionally biased region" description="Polar residues" evidence="1">
    <location>
        <begin position="245"/>
        <end position="256"/>
    </location>
</feature>
<feature type="compositionally biased region" description="Low complexity" evidence="1">
    <location>
        <begin position="225"/>
        <end position="244"/>
    </location>
</feature>